<gene>
    <name evidence="8" type="primary">rpoE</name>
    <name evidence="8" type="ORF">GCM10017772_06900</name>
</gene>
<evidence type="ECO:0000259" key="6">
    <source>
        <dbReference type="Pfam" id="PF04542"/>
    </source>
</evidence>
<keyword evidence="8" id="KW-0240">DNA-directed RNA polymerase</keyword>
<dbReference type="GO" id="GO:0016987">
    <property type="term" value="F:sigma factor activity"/>
    <property type="evidence" value="ECO:0007669"/>
    <property type="project" value="UniProtKB-KW"/>
</dbReference>
<comment type="caution">
    <text evidence="8">The sequence shown here is derived from an EMBL/GenBank/DDBJ whole genome shotgun (WGS) entry which is preliminary data.</text>
</comment>
<keyword evidence="2" id="KW-0805">Transcription regulation</keyword>
<dbReference type="Pfam" id="PF08281">
    <property type="entry name" value="Sigma70_r4_2"/>
    <property type="match status" value="1"/>
</dbReference>
<name>A0A919FIY2_9MICO</name>
<dbReference type="AlphaFoldDB" id="A0A919FIY2"/>
<dbReference type="InterPro" id="IPR013325">
    <property type="entry name" value="RNA_pol_sigma_r2"/>
</dbReference>
<dbReference type="CDD" id="cd06171">
    <property type="entry name" value="Sigma70_r4"/>
    <property type="match status" value="1"/>
</dbReference>
<organism evidence="8 9">
    <name type="scientific">Promicromonospora soli</name>
    <dbReference type="NCBI Taxonomy" id="2035533"/>
    <lineage>
        <taxon>Bacteria</taxon>
        <taxon>Bacillati</taxon>
        <taxon>Actinomycetota</taxon>
        <taxon>Actinomycetes</taxon>
        <taxon>Micrococcales</taxon>
        <taxon>Promicromonosporaceae</taxon>
        <taxon>Promicromonospora</taxon>
    </lineage>
</organism>
<reference evidence="8" key="2">
    <citation type="submission" date="2020-09" db="EMBL/GenBank/DDBJ databases">
        <authorList>
            <person name="Sun Q."/>
            <person name="Zhou Y."/>
        </authorList>
    </citation>
    <scope>NUCLEOTIDE SEQUENCE</scope>
    <source>
        <strain evidence="8">CGMCC 4.7398</strain>
    </source>
</reference>
<dbReference type="RefSeq" id="WP_189667840.1">
    <property type="nucleotide sequence ID" value="NZ_BNAS01000001.1"/>
</dbReference>
<keyword evidence="3" id="KW-0731">Sigma factor</keyword>
<evidence type="ECO:0000256" key="3">
    <source>
        <dbReference type="ARBA" id="ARBA00023082"/>
    </source>
</evidence>
<evidence type="ECO:0000256" key="5">
    <source>
        <dbReference type="ARBA" id="ARBA00023163"/>
    </source>
</evidence>
<dbReference type="SUPFAM" id="SSF88946">
    <property type="entry name" value="Sigma2 domain of RNA polymerase sigma factors"/>
    <property type="match status" value="1"/>
</dbReference>
<dbReference type="InterPro" id="IPR007627">
    <property type="entry name" value="RNA_pol_sigma70_r2"/>
</dbReference>
<proteinExistence type="inferred from homology"/>
<dbReference type="InterPro" id="IPR014284">
    <property type="entry name" value="RNA_pol_sigma-70_dom"/>
</dbReference>
<dbReference type="NCBIfam" id="TIGR02937">
    <property type="entry name" value="sigma70-ECF"/>
    <property type="match status" value="1"/>
</dbReference>
<evidence type="ECO:0000256" key="4">
    <source>
        <dbReference type="ARBA" id="ARBA00023125"/>
    </source>
</evidence>
<dbReference type="GO" id="GO:0006352">
    <property type="term" value="P:DNA-templated transcription initiation"/>
    <property type="evidence" value="ECO:0007669"/>
    <property type="project" value="InterPro"/>
</dbReference>
<evidence type="ECO:0000259" key="7">
    <source>
        <dbReference type="Pfam" id="PF08281"/>
    </source>
</evidence>
<reference evidence="8" key="1">
    <citation type="journal article" date="2014" name="Int. J. Syst. Evol. Microbiol.">
        <title>Complete genome sequence of Corynebacterium casei LMG S-19264T (=DSM 44701T), isolated from a smear-ripened cheese.</title>
        <authorList>
            <consortium name="US DOE Joint Genome Institute (JGI-PGF)"/>
            <person name="Walter F."/>
            <person name="Albersmeier A."/>
            <person name="Kalinowski J."/>
            <person name="Ruckert C."/>
        </authorList>
    </citation>
    <scope>NUCLEOTIDE SEQUENCE</scope>
    <source>
        <strain evidence="8">CGMCC 4.7398</strain>
    </source>
</reference>
<keyword evidence="9" id="KW-1185">Reference proteome</keyword>
<comment type="similarity">
    <text evidence="1">Belongs to the sigma-70 factor family. ECF subfamily.</text>
</comment>
<evidence type="ECO:0000256" key="2">
    <source>
        <dbReference type="ARBA" id="ARBA00023015"/>
    </source>
</evidence>
<dbReference type="Gene3D" id="1.10.1740.10">
    <property type="match status" value="1"/>
</dbReference>
<dbReference type="PANTHER" id="PTHR43133">
    <property type="entry name" value="RNA POLYMERASE ECF-TYPE SIGMA FACTO"/>
    <property type="match status" value="1"/>
</dbReference>
<protein>
    <submittedName>
        <fullName evidence="8">DNA-directed RNA polymerase sigma-70 factor</fullName>
    </submittedName>
</protein>
<dbReference type="InterPro" id="IPR013324">
    <property type="entry name" value="RNA_pol_sigma_r3/r4-like"/>
</dbReference>
<dbReference type="GO" id="GO:0000428">
    <property type="term" value="C:DNA-directed RNA polymerase complex"/>
    <property type="evidence" value="ECO:0007669"/>
    <property type="project" value="UniProtKB-KW"/>
</dbReference>
<feature type="domain" description="RNA polymerase sigma-70 region 2" evidence="6">
    <location>
        <begin position="24"/>
        <end position="83"/>
    </location>
</feature>
<evidence type="ECO:0000313" key="8">
    <source>
        <dbReference type="EMBL" id="GHH66612.1"/>
    </source>
</evidence>
<dbReference type="GO" id="GO:0003677">
    <property type="term" value="F:DNA binding"/>
    <property type="evidence" value="ECO:0007669"/>
    <property type="project" value="UniProtKB-KW"/>
</dbReference>
<evidence type="ECO:0000313" key="9">
    <source>
        <dbReference type="Proteomes" id="UP000627369"/>
    </source>
</evidence>
<dbReference type="SUPFAM" id="SSF88659">
    <property type="entry name" value="Sigma3 and sigma4 domains of RNA polymerase sigma factors"/>
    <property type="match status" value="1"/>
</dbReference>
<dbReference type="Gene3D" id="1.10.10.10">
    <property type="entry name" value="Winged helix-like DNA-binding domain superfamily/Winged helix DNA-binding domain"/>
    <property type="match status" value="1"/>
</dbReference>
<feature type="domain" description="RNA polymerase sigma factor 70 region 4 type 2" evidence="7">
    <location>
        <begin position="112"/>
        <end position="162"/>
    </location>
</feature>
<dbReference type="InterPro" id="IPR039425">
    <property type="entry name" value="RNA_pol_sigma-70-like"/>
</dbReference>
<dbReference type="EMBL" id="BNAS01000001">
    <property type="protein sequence ID" value="GHH66612.1"/>
    <property type="molecule type" value="Genomic_DNA"/>
</dbReference>
<accession>A0A919FIY2</accession>
<dbReference type="Pfam" id="PF04542">
    <property type="entry name" value="Sigma70_r2"/>
    <property type="match status" value="1"/>
</dbReference>
<keyword evidence="4" id="KW-0238">DNA-binding</keyword>
<dbReference type="InterPro" id="IPR036388">
    <property type="entry name" value="WH-like_DNA-bd_sf"/>
</dbReference>
<sequence length="190" mass="21233">MTAAEPREDDRRAHFTRLAALVHEPIHRYAMRRVDPSDVDDIVAETLLVLWRRLDDVPAEAELPWCYNVARNCVANLRRSAHRRVRLTLRLADELHVTPDRDGSAAESGQGVDAALASLPAKEREVVMLWAWEGLAPREIAVALGTSANAVSLRLSRAKRRMKSYLASHGARQDLASAGQEVRVSEKEAR</sequence>
<dbReference type="InterPro" id="IPR013249">
    <property type="entry name" value="RNA_pol_sigma70_r4_t2"/>
</dbReference>
<keyword evidence="5" id="KW-0804">Transcription</keyword>
<dbReference type="Proteomes" id="UP000627369">
    <property type="component" value="Unassembled WGS sequence"/>
</dbReference>
<dbReference type="PANTHER" id="PTHR43133:SF8">
    <property type="entry name" value="RNA POLYMERASE SIGMA FACTOR HI_1459-RELATED"/>
    <property type="match status" value="1"/>
</dbReference>
<evidence type="ECO:0000256" key="1">
    <source>
        <dbReference type="ARBA" id="ARBA00010641"/>
    </source>
</evidence>